<evidence type="ECO:0000256" key="1">
    <source>
        <dbReference type="SAM" id="MobiDB-lite"/>
    </source>
</evidence>
<feature type="region of interest" description="Disordered" evidence="1">
    <location>
        <begin position="76"/>
        <end position="110"/>
    </location>
</feature>
<keyword evidence="3" id="KW-1185">Reference proteome</keyword>
<evidence type="ECO:0000313" key="3">
    <source>
        <dbReference type="Proteomes" id="UP000572754"/>
    </source>
</evidence>
<dbReference type="EMBL" id="JAAQPE010001004">
    <property type="protein sequence ID" value="KAF5653744.1"/>
    <property type="molecule type" value="Genomic_DNA"/>
</dbReference>
<evidence type="ECO:0000313" key="2">
    <source>
        <dbReference type="EMBL" id="KAF5653744.1"/>
    </source>
</evidence>
<comment type="caution">
    <text evidence="2">The sequence shown here is derived from an EMBL/GenBank/DDBJ whole genome shotgun (WGS) entry which is preliminary data.</text>
</comment>
<name>A0A8H5SMV0_FUSCI</name>
<feature type="non-terminal residue" evidence="2">
    <location>
        <position position="205"/>
    </location>
</feature>
<dbReference type="AlphaFoldDB" id="A0A8H5SMV0"/>
<dbReference type="Proteomes" id="UP000572754">
    <property type="component" value="Unassembled WGS sequence"/>
</dbReference>
<proteinExistence type="predicted"/>
<sequence length="205" mass="23253">MASPIDDTVVSLSNLSPARQIPATAWQVYVSFGWGRIQYGMEQERNPCIRSLRQRLQSEASLQIDNGLGVMATVSRKQERTESTGFPYPGAYNKVMLTSNQTPRPDEEDGALYNENQARQESTGEPEAERNEWTTSKVARQGIAIETRVFGAMRLRTSDLKVPIQPTYIVLGLFISGSPNPKERIVFVEKPDRIFSKLRWEIFRI</sequence>
<reference evidence="2 3" key="2">
    <citation type="submission" date="2020-05" db="EMBL/GenBank/DDBJ databases">
        <title>Identification and distribution of gene clusters putatively required for synthesis of sphingolipid metabolism inhibitors in phylogenetically diverse species of the filamentous fungus Fusarium.</title>
        <authorList>
            <person name="Kim H.-S."/>
            <person name="Busman M."/>
            <person name="Brown D.W."/>
            <person name="Divon H."/>
            <person name="Uhlig S."/>
            <person name="Proctor R.H."/>
        </authorList>
    </citation>
    <scope>NUCLEOTIDE SEQUENCE [LARGE SCALE GENOMIC DNA]</scope>
    <source>
        <strain evidence="2 3">NRRL 25331</strain>
    </source>
</reference>
<protein>
    <submittedName>
        <fullName evidence="2">Uncharacterized protein</fullName>
    </submittedName>
</protein>
<gene>
    <name evidence="2" type="ORF">FCIRC_14009</name>
</gene>
<reference evidence="3" key="1">
    <citation type="journal article" date="2020" name="BMC Genomics">
        <title>Correction to: Identification and distribution of gene clusters required for synthesis of sphingolipid metabolism inhibitors in diverse species of the filamentous fungus Fusarium.</title>
        <authorList>
            <person name="Kim H.S."/>
            <person name="Lohmar J.M."/>
            <person name="Busman M."/>
            <person name="Brown D.W."/>
            <person name="Naumann T.A."/>
            <person name="Divon H.H."/>
            <person name="Lysoe E."/>
            <person name="Uhlig S."/>
            <person name="Proctor R.H."/>
        </authorList>
    </citation>
    <scope>NUCLEOTIDE SEQUENCE [LARGE SCALE GENOMIC DNA]</scope>
    <source>
        <strain evidence="3">NRRL 25331</strain>
    </source>
</reference>
<organism evidence="2 3">
    <name type="scientific">Fusarium circinatum</name>
    <name type="common">Pitch canker fungus</name>
    <name type="synonym">Gibberella circinata</name>
    <dbReference type="NCBI Taxonomy" id="48490"/>
    <lineage>
        <taxon>Eukaryota</taxon>
        <taxon>Fungi</taxon>
        <taxon>Dikarya</taxon>
        <taxon>Ascomycota</taxon>
        <taxon>Pezizomycotina</taxon>
        <taxon>Sordariomycetes</taxon>
        <taxon>Hypocreomycetidae</taxon>
        <taxon>Hypocreales</taxon>
        <taxon>Nectriaceae</taxon>
        <taxon>Fusarium</taxon>
        <taxon>Fusarium fujikuroi species complex</taxon>
    </lineage>
</organism>
<accession>A0A8H5SMV0</accession>